<reference evidence="2" key="1">
    <citation type="journal article" date="2013" name="Nature">
        <title>Pan genome of the phytoplankton Emiliania underpins its global distribution.</title>
        <authorList>
            <person name="Read B.A."/>
            <person name="Kegel J."/>
            <person name="Klute M.J."/>
            <person name="Kuo A."/>
            <person name="Lefebvre S.C."/>
            <person name="Maumus F."/>
            <person name="Mayer C."/>
            <person name="Miller J."/>
            <person name="Monier A."/>
            <person name="Salamov A."/>
            <person name="Young J."/>
            <person name="Aguilar M."/>
            <person name="Claverie J.M."/>
            <person name="Frickenhaus S."/>
            <person name="Gonzalez K."/>
            <person name="Herman E.K."/>
            <person name="Lin Y.C."/>
            <person name="Napier J."/>
            <person name="Ogata H."/>
            <person name="Sarno A.F."/>
            <person name="Shmutz J."/>
            <person name="Schroeder D."/>
            <person name="de Vargas C."/>
            <person name="Verret F."/>
            <person name="von Dassow P."/>
            <person name="Valentin K."/>
            <person name="Van de Peer Y."/>
            <person name="Wheeler G."/>
            <person name="Dacks J.B."/>
            <person name="Delwiche C.F."/>
            <person name="Dyhrman S.T."/>
            <person name="Glockner G."/>
            <person name="John U."/>
            <person name="Richards T."/>
            <person name="Worden A.Z."/>
            <person name="Zhang X."/>
            <person name="Grigoriev I.V."/>
            <person name="Allen A.E."/>
            <person name="Bidle K."/>
            <person name="Borodovsky M."/>
            <person name="Bowler C."/>
            <person name="Brownlee C."/>
            <person name="Cock J.M."/>
            <person name="Elias M."/>
            <person name="Gladyshev V.N."/>
            <person name="Groth M."/>
            <person name="Guda C."/>
            <person name="Hadaegh A."/>
            <person name="Iglesias-Rodriguez M.D."/>
            <person name="Jenkins J."/>
            <person name="Jones B.M."/>
            <person name="Lawson T."/>
            <person name="Leese F."/>
            <person name="Lindquist E."/>
            <person name="Lobanov A."/>
            <person name="Lomsadze A."/>
            <person name="Malik S.B."/>
            <person name="Marsh M.E."/>
            <person name="Mackinder L."/>
            <person name="Mock T."/>
            <person name="Mueller-Roeber B."/>
            <person name="Pagarete A."/>
            <person name="Parker M."/>
            <person name="Probert I."/>
            <person name="Quesneville H."/>
            <person name="Raines C."/>
            <person name="Rensing S.A."/>
            <person name="Riano-Pachon D.M."/>
            <person name="Richier S."/>
            <person name="Rokitta S."/>
            <person name="Shiraiwa Y."/>
            <person name="Soanes D.M."/>
            <person name="van der Giezen M."/>
            <person name="Wahlund T.M."/>
            <person name="Williams B."/>
            <person name="Wilson W."/>
            <person name="Wolfe G."/>
            <person name="Wurch L.L."/>
        </authorList>
    </citation>
    <scope>NUCLEOTIDE SEQUENCE</scope>
</reference>
<proteinExistence type="predicted"/>
<organism evidence="1 2">
    <name type="scientific">Emiliania huxleyi (strain CCMP1516)</name>
    <dbReference type="NCBI Taxonomy" id="280463"/>
    <lineage>
        <taxon>Eukaryota</taxon>
        <taxon>Haptista</taxon>
        <taxon>Haptophyta</taxon>
        <taxon>Prymnesiophyceae</taxon>
        <taxon>Isochrysidales</taxon>
        <taxon>Noelaerhabdaceae</taxon>
        <taxon>Emiliania</taxon>
    </lineage>
</organism>
<evidence type="ECO:0000313" key="1">
    <source>
        <dbReference type="EnsemblProtists" id="EOD39301"/>
    </source>
</evidence>
<keyword evidence="2" id="KW-1185">Reference proteome</keyword>
<dbReference type="AlphaFoldDB" id="A0A0D3KU66"/>
<dbReference type="HOGENOM" id="CLU_2417810_0_0_1"/>
<dbReference type="PaxDb" id="2903-EOD39301"/>
<protein>
    <submittedName>
        <fullName evidence="1">Uncharacterized protein</fullName>
    </submittedName>
</protein>
<reference evidence="1" key="2">
    <citation type="submission" date="2024-10" db="UniProtKB">
        <authorList>
            <consortium name="EnsemblProtists"/>
        </authorList>
    </citation>
    <scope>IDENTIFICATION</scope>
</reference>
<evidence type="ECO:0000313" key="2">
    <source>
        <dbReference type="Proteomes" id="UP000013827"/>
    </source>
</evidence>
<dbReference type="GeneID" id="17284573"/>
<dbReference type="RefSeq" id="XP_005791730.1">
    <property type="nucleotide sequence ID" value="XM_005791673.1"/>
</dbReference>
<name>A0A0D3KU66_EMIH1</name>
<dbReference type="KEGG" id="ehx:EMIHUDRAFT_260429"/>
<dbReference type="Proteomes" id="UP000013827">
    <property type="component" value="Unassembled WGS sequence"/>
</dbReference>
<dbReference type="EnsemblProtists" id="EOD39301">
    <property type="protein sequence ID" value="EOD39301"/>
    <property type="gene ID" value="EMIHUDRAFT_260429"/>
</dbReference>
<sequence length="92" mass="9912">MAGRSEAQVHWLFSGGRADPLELALVEDSLLLLLELARCTEMCVELAGGSWIADLSVVTEHLVRNEVHPALARLGLPAKMLQNALKPAALRG</sequence>
<accession>A0A0D3KU66</accession>